<feature type="compositionally biased region" description="Pro residues" evidence="1">
    <location>
        <begin position="142"/>
        <end position="151"/>
    </location>
</feature>
<keyword evidence="3" id="KW-1185">Reference proteome</keyword>
<dbReference type="AlphaFoldDB" id="A0AAW0AFE4"/>
<protein>
    <submittedName>
        <fullName evidence="2">Uncharacterized protein</fullName>
    </submittedName>
</protein>
<feature type="compositionally biased region" description="Basic and acidic residues" evidence="1">
    <location>
        <begin position="194"/>
        <end position="205"/>
    </location>
</feature>
<evidence type="ECO:0000313" key="3">
    <source>
        <dbReference type="Proteomes" id="UP001362999"/>
    </source>
</evidence>
<evidence type="ECO:0000313" key="2">
    <source>
        <dbReference type="EMBL" id="KAK7007804.1"/>
    </source>
</evidence>
<name>A0AAW0AFE4_9AGAR</name>
<comment type="caution">
    <text evidence="2">The sequence shown here is derived from an EMBL/GenBank/DDBJ whole genome shotgun (WGS) entry which is preliminary data.</text>
</comment>
<proteinExistence type="predicted"/>
<feature type="region of interest" description="Disordered" evidence="1">
    <location>
        <begin position="138"/>
        <end position="225"/>
    </location>
</feature>
<organism evidence="2 3">
    <name type="scientific">Favolaschia claudopus</name>
    <dbReference type="NCBI Taxonomy" id="2862362"/>
    <lineage>
        <taxon>Eukaryota</taxon>
        <taxon>Fungi</taxon>
        <taxon>Dikarya</taxon>
        <taxon>Basidiomycota</taxon>
        <taxon>Agaricomycotina</taxon>
        <taxon>Agaricomycetes</taxon>
        <taxon>Agaricomycetidae</taxon>
        <taxon>Agaricales</taxon>
        <taxon>Marasmiineae</taxon>
        <taxon>Mycenaceae</taxon>
        <taxon>Favolaschia</taxon>
    </lineage>
</organism>
<evidence type="ECO:0000256" key="1">
    <source>
        <dbReference type="SAM" id="MobiDB-lite"/>
    </source>
</evidence>
<accession>A0AAW0AFE4</accession>
<dbReference type="Proteomes" id="UP001362999">
    <property type="component" value="Unassembled WGS sequence"/>
</dbReference>
<feature type="compositionally biased region" description="Low complexity" evidence="1">
    <location>
        <begin position="213"/>
        <end position="224"/>
    </location>
</feature>
<feature type="region of interest" description="Disordered" evidence="1">
    <location>
        <begin position="1"/>
        <end position="71"/>
    </location>
</feature>
<feature type="compositionally biased region" description="Low complexity" evidence="1">
    <location>
        <begin position="47"/>
        <end position="61"/>
    </location>
</feature>
<sequence>MILNPSFPSPLVPRYTPQRARKDLTQSYAASPNAPRNKNKKPPHPIQSPSRPTISTSTSRQDLYIVKPREEQTTYGTIETLYPRTRPLNPRPHQAPTLLLLQDQTSRNSPPPRLGPTVTAPLPAAAGLHHLAHAATSQSLFPPSPAAPKHPPLIRSPLGYSRRPPPRNIHTVYPRPHIDADPDPSLAIPGTHTLPHEDGDKDERPPPPPLNHTPPRATLALTLARPRRRYRIRVRGGGGAAVGEDERSRQRAVEEKVTGADIDIVGAQVEDAGRGVKEVETRNTPYRGAGAMGRKRIRTSVATPHAAGCRRGCGMSSMWRGLVHLARETEVNGVYLHLGRRRYNHGEAEAHTRVLNRDFRGYQVGDIKWRRSRWRSWWYTWPV</sequence>
<gene>
    <name evidence="2" type="ORF">R3P38DRAFT_2791950</name>
</gene>
<reference evidence="2 3" key="1">
    <citation type="journal article" date="2024" name="J Genomics">
        <title>Draft genome sequencing and assembly of Favolaschia claudopus CIRM-BRFM 2984 isolated from oak limbs.</title>
        <authorList>
            <person name="Navarro D."/>
            <person name="Drula E."/>
            <person name="Chaduli D."/>
            <person name="Cazenave R."/>
            <person name="Ahrendt S."/>
            <person name="Wang J."/>
            <person name="Lipzen A."/>
            <person name="Daum C."/>
            <person name="Barry K."/>
            <person name="Grigoriev I.V."/>
            <person name="Favel A."/>
            <person name="Rosso M.N."/>
            <person name="Martin F."/>
        </authorList>
    </citation>
    <scope>NUCLEOTIDE SEQUENCE [LARGE SCALE GENOMIC DNA]</scope>
    <source>
        <strain evidence="2 3">CIRM-BRFM 2984</strain>
    </source>
</reference>
<dbReference type="EMBL" id="JAWWNJ010000069">
    <property type="protein sequence ID" value="KAK7007804.1"/>
    <property type="molecule type" value="Genomic_DNA"/>
</dbReference>